<accession>A0A7X3FE28</accession>
<reference evidence="2 3" key="1">
    <citation type="journal article" date="2019" name="Microorganisms">
        <title>Paenibacillus lutrae sp. nov., A Chitinolytic Species Isolated from A River Otter in Castril Natural Park, Granada, Spain.</title>
        <authorList>
            <person name="Rodriguez M."/>
            <person name="Reina J.C."/>
            <person name="Bejar V."/>
            <person name="Llamas I."/>
        </authorList>
    </citation>
    <scope>NUCLEOTIDE SEQUENCE [LARGE SCALE GENOMIC DNA]</scope>
    <source>
        <strain evidence="2 3">N10</strain>
    </source>
</reference>
<evidence type="ECO:0000313" key="2">
    <source>
        <dbReference type="EMBL" id="MVO98031.1"/>
    </source>
</evidence>
<evidence type="ECO:0000256" key="1">
    <source>
        <dbReference type="SAM" id="MobiDB-lite"/>
    </source>
</evidence>
<evidence type="ECO:0000313" key="3">
    <source>
        <dbReference type="Proteomes" id="UP000490800"/>
    </source>
</evidence>
<feature type="compositionally biased region" description="Basic and acidic residues" evidence="1">
    <location>
        <begin position="44"/>
        <end position="54"/>
    </location>
</feature>
<feature type="region of interest" description="Disordered" evidence="1">
    <location>
        <begin position="30"/>
        <end position="62"/>
    </location>
</feature>
<comment type="caution">
    <text evidence="2">The sequence shown here is derived from an EMBL/GenBank/DDBJ whole genome shotgun (WGS) entry which is preliminary data.</text>
</comment>
<keyword evidence="3" id="KW-1185">Reference proteome</keyword>
<proteinExistence type="predicted"/>
<dbReference type="EMBL" id="RHLK01000001">
    <property type="protein sequence ID" value="MVO98031.1"/>
    <property type="molecule type" value="Genomic_DNA"/>
</dbReference>
<gene>
    <name evidence="2" type="ORF">EDM21_00475</name>
</gene>
<protein>
    <submittedName>
        <fullName evidence="2">Uncharacterized protein</fullName>
    </submittedName>
</protein>
<dbReference type="Proteomes" id="UP000490800">
    <property type="component" value="Unassembled WGS sequence"/>
</dbReference>
<organism evidence="2 3">
    <name type="scientific">Paenibacillus lutrae</name>
    <dbReference type="NCBI Taxonomy" id="2078573"/>
    <lineage>
        <taxon>Bacteria</taxon>
        <taxon>Bacillati</taxon>
        <taxon>Bacillota</taxon>
        <taxon>Bacilli</taxon>
        <taxon>Bacillales</taxon>
        <taxon>Paenibacillaceae</taxon>
        <taxon>Paenibacillus</taxon>
    </lineage>
</organism>
<dbReference type="OrthoDB" id="9789070at2"/>
<sequence>MKASANKNKYVKVLIQEQSKTYQEQLEKEINEDRAKHGKKPLVKKPEPAQKEVKVSTSDPESGLFVKGEKERVFAYTFHTACDRNGFVCSWMTAFARLCRTRVHKRRMVSLRNTNMCTTSTTTLTFAPATNF</sequence>
<name>A0A7X3FE28_9BACL</name>
<dbReference type="AlphaFoldDB" id="A0A7X3FE28"/>